<keyword evidence="3" id="KW-0418">Kinase</keyword>
<dbReference type="PANTHER" id="PTHR18964:SF149">
    <property type="entry name" value="BIFUNCTIONAL UDP-N-ACETYLGLUCOSAMINE 2-EPIMERASE_N-ACETYLMANNOSAMINE KINASE"/>
    <property type="match status" value="1"/>
</dbReference>
<dbReference type="GO" id="GO:0016301">
    <property type="term" value="F:kinase activity"/>
    <property type="evidence" value="ECO:0007669"/>
    <property type="project" value="UniProtKB-KW"/>
</dbReference>
<comment type="caution">
    <text evidence="3">The sequence shown here is derived from an EMBL/GenBank/DDBJ whole genome shotgun (WGS) entry which is preliminary data.</text>
</comment>
<proteinExistence type="inferred from homology"/>
<evidence type="ECO:0000256" key="1">
    <source>
        <dbReference type="ARBA" id="ARBA00006479"/>
    </source>
</evidence>
<dbReference type="GO" id="GO:0003700">
    <property type="term" value="F:DNA-binding transcription factor activity"/>
    <property type="evidence" value="ECO:0007669"/>
    <property type="project" value="InterPro"/>
</dbReference>
<keyword evidence="3" id="KW-0808">Transferase</keyword>
<dbReference type="PANTHER" id="PTHR18964">
    <property type="entry name" value="ROK (REPRESSOR, ORF, KINASE) FAMILY"/>
    <property type="match status" value="1"/>
</dbReference>
<dbReference type="AlphaFoldDB" id="A0A918S8B5"/>
<dbReference type="Gene3D" id="1.10.10.10">
    <property type="entry name" value="Winged helix-like DNA-binding domain superfamily/Winged helix DNA-binding domain"/>
    <property type="match status" value="1"/>
</dbReference>
<gene>
    <name evidence="3" type="ORF">GCM10007989_26890</name>
</gene>
<dbReference type="Pfam" id="PF12802">
    <property type="entry name" value="MarR_2"/>
    <property type="match status" value="1"/>
</dbReference>
<protein>
    <submittedName>
        <fullName evidence="3">Sugar kinase</fullName>
    </submittedName>
</protein>
<dbReference type="InterPro" id="IPR000600">
    <property type="entry name" value="ROK"/>
</dbReference>
<name>A0A918S8B5_9HYPH</name>
<dbReference type="InterPro" id="IPR036390">
    <property type="entry name" value="WH_DNA-bd_sf"/>
</dbReference>
<dbReference type="RefSeq" id="WP_189426253.1">
    <property type="nucleotide sequence ID" value="NZ_BMZE01000003.1"/>
</dbReference>
<evidence type="ECO:0000313" key="3">
    <source>
        <dbReference type="EMBL" id="GHA29854.1"/>
    </source>
</evidence>
<dbReference type="InterPro" id="IPR000835">
    <property type="entry name" value="HTH_MarR-typ"/>
</dbReference>
<dbReference type="SUPFAM" id="SSF46785">
    <property type="entry name" value="Winged helix' DNA-binding domain"/>
    <property type="match status" value="1"/>
</dbReference>
<comment type="similarity">
    <text evidence="1">Belongs to the ROK (NagC/XylR) family.</text>
</comment>
<dbReference type="Pfam" id="PF00480">
    <property type="entry name" value="ROK"/>
    <property type="match status" value="1"/>
</dbReference>
<accession>A0A918S8B5</accession>
<dbReference type="InterPro" id="IPR036388">
    <property type="entry name" value="WH-like_DNA-bd_sf"/>
</dbReference>
<evidence type="ECO:0000259" key="2">
    <source>
        <dbReference type="Pfam" id="PF12802"/>
    </source>
</evidence>
<organism evidence="3 4">
    <name type="scientific">Devosia pacifica</name>
    <dbReference type="NCBI Taxonomy" id="1335967"/>
    <lineage>
        <taxon>Bacteria</taxon>
        <taxon>Pseudomonadati</taxon>
        <taxon>Pseudomonadota</taxon>
        <taxon>Alphaproteobacteria</taxon>
        <taxon>Hyphomicrobiales</taxon>
        <taxon>Devosiaceae</taxon>
        <taxon>Devosia</taxon>
    </lineage>
</organism>
<dbReference type="InterPro" id="IPR043129">
    <property type="entry name" value="ATPase_NBD"/>
</dbReference>
<sequence length="402" mass="42674">MNALSAIATTRQLTQRAVMRVLLERGALSRAELARLTGLSKQTMSEVFRELEGDGWVRESGRTQGTVGRSAATYEICAERALVFGADVGGTKVQAAIADMHGIILTEMIEPTDARGGEHVIAQLARMSRQLAERANVAVERLLVGTIGIPGAFNTRSQRLFMVPNIAGLEGTRFADTLATQVNFDIHVGNDVNMAAKGEQWMGEGRNVDNFVFIAIGTGIGMGIINERRVLSGAHGAAGEISTLPIGADPYDGRTFRAGALETAAGSVAIRERYEGAGGEAGLTVREIIDRIASGDTIASATLDAVARTMAEAVLAVSAVVDPERVILGGSIGARPELLERIERLLPLCMPSPPHCTVSELGSRAGLYGTIASSLDHLRESLFRTPEIDLPMPHAKPVEVKS</sequence>
<reference evidence="3" key="1">
    <citation type="journal article" date="2014" name="Int. J. Syst. Evol. Microbiol.">
        <title>Complete genome sequence of Corynebacterium casei LMG S-19264T (=DSM 44701T), isolated from a smear-ripened cheese.</title>
        <authorList>
            <consortium name="US DOE Joint Genome Institute (JGI-PGF)"/>
            <person name="Walter F."/>
            <person name="Albersmeier A."/>
            <person name="Kalinowski J."/>
            <person name="Ruckert C."/>
        </authorList>
    </citation>
    <scope>NUCLEOTIDE SEQUENCE</scope>
    <source>
        <strain evidence="3">KCTC 32437</strain>
    </source>
</reference>
<reference evidence="3" key="2">
    <citation type="submission" date="2020-09" db="EMBL/GenBank/DDBJ databases">
        <authorList>
            <person name="Sun Q."/>
            <person name="Kim S."/>
        </authorList>
    </citation>
    <scope>NUCLEOTIDE SEQUENCE</scope>
    <source>
        <strain evidence="3">KCTC 32437</strain>
    </source>
</reference>
<keyword evidence="4" id="KW-1185">Reference proteome</keyword>
<dbReference type="SUPFAM" id="SSF53067">
    <property type="entry name" value="Actin-like ATPase domain"/>
    <property type="match status" value="1"/>
</dbReference>
<evidence type="ECO:0000313" key="4">
    <source>
        <dbReference type="Proteomes" id="UP000646579"/>
    </source>
</evidence>
<feature type="domain" description="HTH marR-type" evidence="2">
    <location>
        <begin position="14"/>
        <end position="59"/>
    </location>
</feature>
<dbReference type="EMBL" id="BMZE01000003">
    <property type="protein sequence ID" value="GHA29854.1"/>
    <property type="molecule type" value="Genomic_DNA"/>
</dbReference>
<dbReference type="Gene3D" id="3.30.420.40">
    <property type="match status" value="2"/>
</dbReference>
<dbReference type="Proteomes" id="UP000646579">
    <property type="component" value="Unassembled WGS sequence"/>
</dbReference>